<organism evidence="1 2">
    <name type="scientific">Coprococcus eutactus</name>
    <dbReference type="NCBI Taxonomy" id="33043"/>
    <lineage>
        <taxon>Bacteria</taxon>
        <taxon>Bacillati</taxon>
        <taxon>Bacillota</taxon>
        <taxon>Clostridia</taxon>
        <taxon>Lachnospirales</taxon>
        <taxon>Lachnospiraceae</taxon>
        <taxon>Coprococcus</taxon>
    </lineage>
</organism>
<name>A0A412ISE5_9FIRM</name>
<comment type="caution">
    <text evidence="1">The sequence shown here is derived from an EMBL/GenBank/DDBJ whole genome shotgun (WGS) entry which is preliminary data.</text>
</comment>
<dbReference type="InterPro" id="IPR024523">
    <property type="entry name" value="DUF3793"/>
</dbReference>
<dbReference type="OrthoDB" id="5393676at2"/>
<reference evidence="1 2" key="1">
    <citation type="submission" date="2018-08" db="EMBL/GenBank/DDBJ databases">
        <title>A genome reference for cultivated species of the human gut microbiota.</title>
        <authorList>
            <person name="Zou Y."/>
            <person name="Xue W."/>
            <person name="Luo G."/>
        </authorList>
    </citation>
    <scope>NUCLEOTIDE SEQUENCE [LARGE SCALE GENOMIC DNA]</scope>
    <source>
        <strain evidence="1 2">AF22-21</strain>
    </source>
</reference>
<evidence type="ECO:0000313" key="1">
    <source>
        <dbReference type="EMBL" id="RGS43018.1"/>
    </source>
</evidence>
<protein>
    <submittedName>
        <fullName evidence="1">DUF3793 family protein</fullName>
    </submittedName>
</protein>
<dbReference type="EMBL" id="QRVK01000012">
    <property type="protein sequence ID" value="RGS43018.1"/>
    <property type="molecule type" value="Genomic_DNA"/>
</dbReference>
<dbReference type="Proteomes" id="UP000283295">
    <property type="component" value="Unassembled WGS sequence"/>
</dbReference>
<sequence>MSENTWEIMKGMELGDVELQMALQCAPVITGVKVSNLLNIELSGYRQMVEILKDSDICMYTLGATCGRVNVFIYNAVKLRAFVQRDDVQRLMSELGYEDMELSEILAVFREKYQQYLKSRGRFTAKQPAQEDQACGNGASGKEWFPHEMGLLLGYPPEDVEGFIRQSGRNALCSGYWKVYEDAESKRRTFHIFECAEERLIQFLSNGLHMRDIMGMYTASRNAA</sequence>
<proteinExistence type="predicted"/>
<dbReference type="AlphaFoldDB" id="A0A412ISE5"/>
<accession>A0A412ISE5</accession>
<dbReference type="Pfam" id="PF12672">
    <property type="entry name" value="DUF3793"/>
    <property type="match status" value="1"/>
</dbReference>
<gene>
    <name evidence="1" type="ORF">DWX94_06565</name>
</gene>
<evidence type="ECO:0000313" key="2">
    <source>
        <dbReference type="Proteomes" id="UP000283295"/>
    </source>
</evidence>